<dbReference type="RefSeq" id="WP_013556971.1">
    <property type="nucleotide sequence ID" value="NC_014958.1"/>
</dbReference>
<keyword evidence="12" id="KW-1185">Reference proteome</keyword>
<feature type="binding site" evidence="9">
    <location>
        <begin position="11"/>
        <end position="13"/>
    </location>
    <ligand>
        <name>substrate</name>
    </ligand>
</feature>
<evidence type="ECO:0000256" key="5">
    <source>
        <dbReference type="ARBA" id="ARBA00022432"/>
    </source>
</evidence>
<dbReference type="InterPro" id="IPR000652">
    <property type="entry name" value="Triosephosphate_isomerase"/>
</dbReference>
<name>E8U8S7_DEIML</name>
<evidence type="ECO:0000256" key="1">
    <source>
        <dbReference type="ARBA" id="ARBA00000474"/>
    </source>
</evidence>
<comment type="subunit">
    <text evidence="4 9 10">Homodimer.</text>
</comment>
<dbReference type="EC" id="5.3.1.1" evidence="9 10"/>
<dbReference type="PROSITE" id="PS51440">
    <property type="entry name" value="TIM_2"/>
    <property type="match status" value="1"/>
</dbReference>
<dbReference type="HOGENOM" id="CLU_024251_2_3_0"/>
<dbReference type="OrthoDB" id="9809429at2"/>
<evidence type="ECO:0000256" key="9">
    <source>
        <dbReference type="HAMAP-Rule" id="MF_00147"/>
    </source>
</evidence>
<evidence type="ECO:0000256" key="2">
    <source>
        <dbReference type="ARBA" id="ARBA00004680"/>
    </source>
</evidence>
<evidence type="ECO:0000256" key="7">
    <source>
        <dbReference type="ARBA" id="ARBA00023152"/>
    </source>
</evidence>
<dbReference type="HAMAP" id="MF_00147_B">
    <property type="entry name" value="TIM_B"/>
    <property type="match status" value="1"/>
</dbReference>
<feature type="binding site" evidence="9">
    <location>
        <position position="213"/>
    </location>
    <ligand>
        <name>substrate</name>
    </ligand>
</feature>
<dbReference type="UniPathway" id="UPA00138"/>
<dbReference type="EMBL" id="CP002454">
    <property type="protein sequence ID" value="ADV67466.1"/>
    <property type="molecule type" value="Genomic_DNA"/>
</dbReference>
<dbReference type="Gene3D" id="3.20.20.70">
    <property type="entry name" value="Aldolase class I"/>
    <property type="match status" value="1"/>
</dbReference>
<comment type="similarity">
    <text evidence="3 9 10">Belongs to the triosephosphate isomerase family.</text>
</comment>
<dbReference type="InterPro" id="IPR013785">
    <property type="entry name" value="Aldolase_TIM"/>
</dbReference>
<keyword evidence="5 9" id="KW-0312">Gluconeogenesis</keyword>
<evidence type="ECO:0000256" key="8">
    <source>
        <dbReference type="ARBA" id="ARBA00023235"/>
    </source>
</evidence>
<dbReference type="UniPathway" id="UPA00109">
    <property type="reaction ID" value="UER00189"/>
</dbReference>
<dbReference type="PANTHER" id="PTHR21139:SF42">
    <property type="entry name" value="TRIOSEPHOSPHATE ISOMERASE"/>
    <property type="match status" value="1"/>
</dbReference>
<evidence type="ECO:0000256" key="4">
    <source>
        <dbReference type="ARBA" id="ARBA00011738"/>
    </source>
</evidence>
<dbReference type="eggNOG" id="COG0149">
    <property type="taxonomic scope" value="Bacteria"/>
</dbReference>
<feature type="binding site" evidence="9">
    <location>
        <begin position="234"/>
        <end position="235"/>
    </location>
    <ligand>
        <name>substrate</name>
    </ligand>
</feature>
<dbReference type="PROSITE" id="PS00171">
    <property type="entry name" value="TIM_1"/>
    <property type="match status" value="1"/>
</dbReference>
<dbReference type="FunFam" id="3.20.20.70:FF:000016">
    <property type="entry name" value="Triosephosphate isomerase"/>
    <property type="match status" value="1"/>
</dbReference>
<dbReference type="KEGG" id="dmr:Deima_1818"/>
<comment type="catalytic activity">
    <reaction evidence="1 9 10">
        <text>D-glyceraldehyde 3-phosphate = dihydroxyacetone phosphate</text>
        <dbReference type="Rhea" id="RHEA:18585"/>
        <dbReference type="ChEBI" id="CHEBI:57642"/>
        <dbReference type="ChEBI" id="CHEBI:59776"/>
        <dbReference type="EC" id="5.3.1.1"/>
    </reaction>
</comment>
<proteinExistence type="inferred from homology"/>
<accession>E8U8S7</accession>
<dbReference type="SUPFAM" id="SSF51351">
    <property type="entry name" value="Triosephosphate isomerase (TIM)"/>
    <property type="match status" value="1"/>
</dbReference>
<dbReference type="GO" id="GO:0046166">
    <property type="term" value="P:glyceraldehyde-3-phosphate biosynthetic process"/>
    <property type="evidence" value="ECO:0007669"/>
    <property type="project" value="TreeGrafter"/>
</dbReference>
<keyword evidence="7 9" id="KW-0324">Glycolysis</keyword>
<gene>
    <name evidence="9" type="primary">tpiA</name>
    <name evidence="11" type="ordered locus">Deima_1818</name>
</gene>
<dbReference type="AlphaFoldDB" id="E8U8S7"/>
<protein>
    <recommendedName>
        <fullName evidence="9 10">Triosephosphate isomerase</fullName>
        <shortName evidence="9">TIM</shortName>
        <shortName evidence="9">TPI</shortName>
        <ecNumber evidence="9 10">5.3.1.1</ecNumber>
    </recommendedName>
    <alternativeName>
        <fullName evidence="9">Triose-phosphate isomerase</fullName>
    </alternativeName>
</protein>
<comment type="subcellular location">
    <subcellularLocation>
        <location evidence="9 10">Cytoplasm</location>
    </subcellularLocation>
</comment>
<dbReference type="Proteomes" id="UP000008635">
    <property type="component" value="Chromosome"/>
</dbReference>
<comment type="pathway">
    <text evidence="2 9 10">Carbohydrate degradation; glycolysis; D-glyceraldehyde 3-phosphate from glycerone phosphate: step 1/1.</text>
</comment>
<dbReference type="InterPro" id="IPR035990">
    <property type="entry name" value="TIM_sf"/>
</dbReference>
<dbReference type="GO" id="GO:0004807">
    <property type="term" value="F:triose-phosphate isomerase activity"/>
    <property type="evidence" value="ECO:0007669"/>
    <property type="project" value="UniProtKB-UniRule"/>
</dbReference>
<feature type="binding site" evidence="9">
    <location>
        <position position="174"/>
    </location>
    <ligand>
        <name>substrate</name>
    </ligand>
</feature>
<dbReference type="Pfam" id="PF00121">
    <property type="entry name" value="TIM"/>
    <property type="match status" value="1"/>
</dbReference>
<evidence type="ECO:0000313" key="11">
    <source>
        <dbReference type="EMBL" id="ADV67466.1"/>
    </source>
</evidence>
<dbReference type="NCBIfam" id="TIGR00419">
    <property type="entry name" value="tim"/>
    <property type="match status" value="1"/>
</dbReference>
<dbReference type="InterPro" id="IPR020861">
    <property type="entry name" value="Triosephosphate_isomerase_AS"/>
</dbReference>
<reference evidence="11 12" key="1">
    <citation type="journal article" date="2011" name="Stand. Genomic Sci.">
        <title>Complete genome sequence of Deinococcus maricopensis type strain (LB-34).</title>
        <authorList>
            <person name="Pukall R."/>
            <person name="Zeytun A."/>
            <person name="Lucas S."/>
            <person name="Lapidus A."/>
            <person name="Hammon N."/>
            <person name="Deshpande S."/>
            <person name="Nolan M."/>
            <person name="Cheng J.F."/>
            <person name="Pitluck S."/>
            <person name="Liolios K."/>
            <person name="Pagani I."/>
            <person name="Mikhailova N."/>
            <person name="Ivanova N."/>
            <person name="Mavromatis K."/>
            <person name="Pati A."/>
            <person name="Tapia R."/>
            <person name="Han C."/>
            <person name="Goodwin L."/>
            <person name="Chen A."/>
            <person name="Palaniappan K."/>
            <person name="Land M."/>
            <person name="Hauser L."/>
            <person name="Chang Y.J."/>
            <person name="Jeffries C.D."/>
            <person name="Brambilla E.M."/>
            <person name="Rohde M."/>
            <person name="Goker M."/>
            <person name="Detter J.C."/>
            <person name="Woyke T."/>
            <person name="Bristow J."/>
            <person name="Eisen J.A."/>
            <person name="Markowitz V."/>
            <person name="Hugenholtz P."/>
            <person name="Kyrpides N.C."/>
            <person name="Klenk H.P."/>
        </authorList>
    </citation>
    <scope>NUCLEOTIDE SEQUENCE [LARGE SCALE GENOMIC DNA]</scope>
    <source>
        <strain evidence="12">DSM 21211 / LMG 22137 / NRRL B-23946 / LB-34</strain>
    </source>
</reference>
<dbReference type="GO" id="GO:0019563">
    <property type="term" value="P:glycerol catabolic process"/>
    <property type="evidence" value="ECO:0007669"/>
    <property type="project" value="TreeGrafter"/>
</dbReference>
<keyword evidence="8 9" id="KW-0413">Isomerase</keyword>
<dbReference type="GO" id="GO:0006096">
    <property type="term" value="P:glycolytic process"/>
    <property type="evidence" value="ECO:0007669"/>
    <property type="project" value="UniProtKB-UniRule"/>
</dbReference>
<evidence type="ECO:0000256" key="6">
    <source>
        <dbReference type="ARBA" id="ARBA00022490"/>
    </source>
</evidence>
<organism evidence="11 12">
    <name type="scientific">Deinococcus maricopensis (strain DSM 21211 / LMG 22137 / NRRL B-23946 / LB-34)</name>
    <dbReference type="NCBI Taxonomy" id="709986"/>
    <lineage>
        <taxon>Bacteria</taxon>
        <taxon>Thermotogati</taxon>
        <taxon>Deinococcota</taxon>
        <taxon>Deinococci</taxon>
        <taxon>Deinococcales</taxon>
        <taxon>Deinococcaceae</taxon>
        <taxon>Deinococcus</taxon>
    </lineage>
</organism>
<dbReference type="CDD" id="cd00311">
    <property type="entry name" value="TIM"/>
    <property type="match status" value="1"/>
</dbReference>
<dbReference type="PANTHER" id="PTHR21139">
    <property type="entry name" value="TRIOSEPHOSPHATE ISOMERASE"/>
    <property type="match status" value="1"/>
</dbReference>
<reference evidence="12" key="2">
    <citation type="submission" date="2011-01" db="EMBL/GenBank/DDBJ databases">
        <title>The complete genome of Deinococcus maricopensis DSM 21211.</title>
        <authorList>
            <consortium name="US DOE Joint Genome Institute (JGI-PGF)"/>
            <person name="Lucas S."/>
            <person name="Copeland A."/>
            <person name="Lapidus A."/>
            <person name="Goodwin L."/>
            <person name="Pitluck S."/>
            <person name="Kyrpides N."/>
            <person name="Mavromatis K."/>
            <person name="Pagani I."/>
            <person name="Ivanova N."/>
            <person name="Ovchinnikova G."/>
            <person name="Zeytun A."/>
            <person name="Detter J.C."/>
            <person name="Han C."/>
            <person name="Land M."/>
            <person name="Hauser L."/>
            <person name="Markowitz V."/>
            <person name="Cheng J.-F."/>
            <person name="Hugenholtz P."/>
            <person name="Woyke T."/>
            <person name="Wu D."/>
            <person name="Pukall R."/>
            <person name="Gehrich-Schroeter G."/>
            <person name="Brambilla E."/>
            <person name="Klenk H.-P."/>
            <person name="Eisen J.A."/>
        </authorList>
    </citation>
    <scope>NUCLEOTIDE SEQUENCE [LARGE SCALE GENOMIC DNA]</scope>
    <source>
        <strain evidence="12">DSM 21211 / LMG 22137 / NRRL B-23946 / LB-34</strain>
    </source>
</reference>
<feature type="active site" description="Electrophile" evidence="9">
    <location>
        <position position="96"/>
    </location>
</feature>
<comment type="function">
    <text evidence="9">Involved in the gluconeogenesis. Catalyzes stereospecifically the conversion of dihydroxyacetone phosphate (DHAP) to D-glyceraldehyde-3-phosphate (G3P).</text>
</comment>
<dbReference type="InterPro" id="IPR022896">
    <property type="entry name" value="TrioseP_Isoase_bac/euk"/>
</dbReference>
<evidence type="ECO:0000256" key="10">
    <source>
        <dbReference type="RuleBase" id="RU363013"/>
    </source>
</evidence>
<sequence>MSTPRTLLALNWKMNKTPTEAGEWAKALQEELPQTDAELVVCAPAVTLSLVAAHLYGSGAGLGAQDVSAHESGAYTGETSAAMLKDVGAAYVIVGHSERRTYHGETDAVVAAKARKALEHGLTPIVCVGEGLDVREAGEHVPYTLAQLRSSLEGVQPGSAEQLVIAYEPVWAIGTGRTATSADAEELAAAIRGALREVYPDFADGVRVLYGGSVKPDNIADICAQPNVNGALVGGAALDLRSVLSMVEALA</sequence>
<dbReference type="STRING" id="709986.Deima_1818"/>
<dbReference type="GO" id="GO:0005829">
    <property type="term" value="C:cytosol"/>
    <property type="evidence" value="ECO:0007669"/>
    <property type="project" value="TreeGrafter"/>
</dbReference>
<dbReference type="GO" id="GO:0006094">
    <property type="term" value="P:gluconeogenesis"/>
    <property type="evidence" value="ECO:0007669"/>
    <property type="project" value="UniProtKB-UniRule"/>
</dbReference>
<feature type="active site" description="Proton acceptor" evidence="9">
    <location>
        <position position="168"/>
    </location>
</feature>
<evidence type="ECO:0000256" key="3">
    <source>
        <dbReference type="ARBA" id="ARBA00007422"/>
    </source>
</evidence>
<comment type="pathway">
    <text evidence="9 10">Carbohydrate biosynthesis; gluconeogenesis.</text>
</comment>
<evidence type="ECO:0000313" key="12">
    <source>
        <dbReference type="Proteomes" id="UP000008635"/>
    </source>
</evidence>
<keyword evidence="6 9" id="KW-0963">Cytoplasm</keyword>